<evidence type="ECO:0000256" key="7">
    <source>
        <dbReference type="ARBA" id="ARBA00023136"/>
    </source>
</evidence>
<sequence length="250" mass="26954">MALDWSVSFFVVTILAVVLLGLSKGGFVGVGAISLPLMALVAPPIAAAAILLPILIVQDLVSVWAFRRDRDDHLLRVLLPGSVVGIFLGYLLAATVSTQVVLGCVGVLSVVFGAYRLWLDTGGRLATTRDLPEWVGSLFGLASGFTSQIAHAGGPPYQMWVMPRRLPRDTFVGTTAIFFAITNWVKMPAYLALGQFTATNLLTTLVLMPVAILSTFAGVALVRRVSAERFYVTIYILMILVGVKLIWDAF</sequence>
<evidence type="ECO:0000313" key="9">
    <source>
        <dbReference type="EMBL" id="RIV86805.1"/>
    </source>
</evidence>
<dbReference type="InterPro" id="IPR002781">
    <property type="entry name" value="TM_pro_TauE-like"/>
</dbReference>
<keyword evidence="7 8" id="KW-0472">Membrane</keyword>
<proteinExistence type="inferred from homology"/>
<dbReference type="PANTHER" id="PTHR30269:SF37">
    <property type="entry name" value="MEMBRANE TRANSPORTER PROTEIN"/>
    <property type="match status" value="1"/>
</dbReference>
<dbReference type="PANTHER" id="PTHR30269">
    <property type="entry name" value="TRANSMEMBRANE PROTEIN YFCA"/>
    <property type="match status" value="1"/>
</dbReference>
<dbReference type="AlphaFoldDB" id="A0A418NT38"/>
<evidence type="ECO:0000256" key="2">
    <source>
        <dbReference type="ARBA" id="ARBA00009142"/>
    </source>
</evidence>
<keyword evidence="10" id="KW-1185">Reference proteome</keyword>
<evidence type="ECO:0000256" key="1">
    <source>
        <dbReference type="ARBA" id="ARBA00004651"/>
    </source>
</evidence>
<name>A0A418NT38_9SPHN</name>
<dbReference type="OrthoDB" id="7028171at2"/>
<feature type="transmembrane region" description="Helical" evidence="8">
    <location>
        <begin position="45"/>
        <end position="66"/>
    </location>
</feature>
<dbReference type="InterPro" id="IPR052017">
    <property type="entry name" value="TSUP"/>
</dbReference>
<protein>
    <recommendedName>
        <fullName evidence="8">Probable membrane transporter protein</fullName>
    </recommendedName>
</protein>
<feature type="transmembrane region" description="Helical" evidence="8">
    <location>
        <begin position="229"/>
        <end position="247"/>
    </location>
</feature>
<evidence type="ECO:0000256" key="6">
    <source>
        <dbReference type="ARBA" id="ARBA00022989"/>
    </source>
</evidence>
<evidence type="ECO:0000256" key="5">
    <source>
        <dbReference type="ARBA" id="ARBA00022692"/>
    </source>
</evidence>
<evidence type="ECO:0000256" key="8">
    <source>
        <dbReference type="RuleBase" id="RU363041"/>
    </source>
</evidence>
<dbReference type="RefSeq" id="WP_119586622.1">
    <property type="nucleotide sequence ID" value="NZ_CAWODQ010000022.1"/>
</dbReference>
<keyword evidence="5 8" id="KW-0812">Transmembrane</keyword>
<evidence type="ECO:0000313" key="10">
    <source>
        <dbReference type="Proteomes" id="UP000286576"/>
    </source>
</evidence>
<keyword evidence="3" id="KW-0813">Transport</keyword>
<dbReference type="Pfam" id="PF01925">
    <property type="entry name" value="TauE"/>
    <property type="match status" value="1"/>
</dbReference>
<feature type="transmembrane region" description="Helical" evidence="8">
    <location>
        <begin position="170"/>
        <end position="189"/>
    </location>
</feature>
<organism evidence="9 10">
    <name type="scientific">Aurantiacibacter zhengii</name>
    <dbReference type="NCBI Taxonomy" id="2307003"/>
    <lineage>
        <taxon>Bacteria</taxon>
        <taxon>Pseudomonadati</taxon>
        <taxon>Pseudomonadota</taxon>
        <taxon>Alphaproteobacteria</taxon>
        <taxon>Sphingomonadales</taxon>
        <taxon>Erythrobacteraceae</taxon>
        <taxon>Aurantiacibacter</taxon>
    </lineage>
</organism>
<dbReference type="GO" id="GO:0005886">
    <property type="term" value="C:plasma membrane"/>
    <property type="evidence" value="ECO:0007669"/>
    <property type="project" value="UniProtKB-SubCell"/>
</dbReference>
<evidence type="ECO:0000256" key="4">
    <source>
        <dbReference type="ARBA" id="ARBA00022475"/>
    </source>
</evidence>
<feature type="transmembrane region" description="Helical" evidence="8">
    <location>
        <begin position="201"/>
        <end position="222"/>
    </location>
</feature>
<dbReference type="Proteomes" id="UP000286576">
    <property type="component" value="Unassembled WGS sequence"/>
</dbReference>
<comment type="caution">
    <text evidence="9">The sequence shown here is derived from an EMBL/GenBank/DDBJ whole genome shotgun (WGS) entry which is preliminary data.</text>
</comment>
<comment type="subcellular location">
    <subcellularLocation>
        <location evidence="1 8">Cell membrane</location>
        <topology evidence="1 8">Multi-pass membrane protein</topology>
    </subcellularLocation>
</comment>
<gene>
    <name evidence="9" type="ORF">D2V07_08955</name>
</gene>
<keyword evidence="4 8" id="KW-1003">Cell membrane</keyword>
<feature type="transmembrane region" description="Helical" evidence="8">
    <location>
        <begin position="99"/>
        <end position="119"/>
    </location>
</feature>
<accession>A0A418NT38</accession>
<comment type="similarity">
    <text evidence="2 8">Belongs to the 4-toluene sulfonate uptake permease (TSUP) (TC 2.A.102) family.</text>
</comment>
<feature type="transmembrane region" description="Helical" evidence="8">
    <location>
        <begin position="7"/>
        <end position="33"/>
    </location>
</feature>
<feature type="transmembrane region" description="Helical" evidence="8">
    <location>
        <begin position="73"/>
        <end position="93"/>
    </location>
</feature>
<reference evidence="9 10" key="1">
    <citation type="submission" date="2018-08" db="EMBL/GenBank/DDBJ databases">
        <title>Erythrobacter zhengii sp.nov., a bacterium isolated from deep-sea sediment.</title>
        <authorList>
            <person name="Fang C."/>
            <person name="Wu Y.-H."/>
            <person name="Sun C."/>
            <person name="Wang H."/>
            <person name="Cheng H."/>
            <person name="Meng F.-X."/>
            <person name="Wang C.-S."/>
            <person name="Xu X.-W."/>
        </authorList>
    </citation>
    <scope>NUCLEOTIDE SEQUENCE [LARGE SCALE GENOMIC DNA]</scope>
    <source>
        <strain evidence="9 10">V18</strain>
    </source>
</reference>
<keyword evidence="6 8" id="KW-1133">Transmembrane helix</keyword>
<evidence type="ECO:0000256" key="3">
    <source>
        <dbReference type="ARBA" id="ARBA00022448"/>
    </source>
</evidence>
<dbReference type="EMBL" id="QXFL01000003">
    <property type="protein sequence ID" value="RIV86805.1"/>
    <property type="molecule type" value="Genomic_DNA"/>
</dbReference>